<reference evidence="1" key="1">
    <citation type="submission" date="2018-02" db="EMBL/GenBank/DDBJ databases">
        <title>Rhizophora mucronata_Transcriptome.</title>
        <authorList>
            <person name="Meera S.P."/>
            <person name="Sreeshan A."/>
            <person name="Augustine A."/>
        </authorList>
    </citation>
    <scope>NUCLEOTIDE SEQUENCE</scope>
    <source>
        <tissue evidence="1">Leaf</tissue>
    </source>
</reference>
<dbReference type="EMBL" id="GGEC01038259">
    <property type="protein sequence ID" value="MBX18743.1"/>
    <property type="molecule type" value="Transcribed_RNA"/>
</dbReference>
<evidence type="ECO:0000313" key="1">
    <source>
        <dbReference type="EMBL" id="MBX18743.1"/>
    </source>
</evidence>
<dbReference type="AlphaFoldDB" id="A0A2P2LLA2"/>
<sequence length="42" mass="4830">MSNEMPQISPKQVQDLPNCDLGGSEQWNHVCFYCYHIGKTCK</sequence>
<accession>A0A2P2LLA2</accession>
<organism evidence="1">
    <name type="scientific">Rhizophora mucronata</name>
    <name type="common">Asiatic mangrove</name>
    <dbReference type="NCBI Taxonomy" id="61149"/>
    <lineage>
        <taxon>Eukaryota</taxon>
        <taxon>Viridiplantae</taxon>
        <taxon>Streptophyta</taxon>
        <taxon>Embryophyta</taxon>
        <taxon>Tracheophyta</taxon>
        <taxon>Spermatophyta</taxon>
        <taxon>Magnoliopsida</taxon>
        <taxon>eudicotyledons</taxon>
        <taxon>Gunneridae</taxon>
        <taxon>Pentapetalae</taxon>
        <taxon>rosids</taxon>
        <taxon>fabids</taxon>
        <taxon>Malpighiales</taxon>
        <taxon>Rhizophoraceae</taxon>
        <taxon>Rhizophora</taxon>
    </lineage>
</organism>
<protein>
    <submittedName>
        <fullName evidence="1">Uncharacterized protein MANES_16G025200</fullName>
    </submittedName>
</protein>
<name>A0A2P2LLA2_RHIMU</name>
<proteinExistence type="predicted"/>